<dbReference type="InterPro" id="IPR051940">
    <property type="entry name" value="Chitin_bind-dev_reg"/>
</dbReference>
<evidence type="ECO:0000256" key="2">
    <source>
        <dbReference type="ARBA" id="ARBA00022729"/>
    </source>
</evidence>
<feature type="domain" description="Chitin-binding type-2" evidence="6">
    <location>
        <begin position="80"/>
        <end position="137"/>
    </location>
</feature>
<keyword evidence="2" id="KW-0732">Signal</keyword>
<sequence>LDDNFDCKGRSDGFYSKGCSQHYYGCVSETVFRMSCPPNLMFNSPAGTCEAAKDVSDCRDNTSGEEMPLAPVVSSMTQLQPSCSERPDGPYQLGHCSEDYIVCRDGTTRLASCADPLVFSPHSFQCDFRSNVLGCMKAGTMNGHKAG</sequence>
<dbReference type="SUPFAM" id="SSF57625">
    <property type="entry name" value="Invertebrate chitin-binding proteins"/>
    <property type="match status" value="2"/>
</dbReference>
<keyword evidence="8" id="KW-1185">Reference proteome</keyword>
<reference evidence="9" key="1">
    <citation type="submission" date="2016-06" db="UniProtKB">
        <authorList>
            <consortium name="WormBaseParasite"/>
        </authorList>
    </citation>
    <scope>IDENTIFICATION</scope>
</reference>
<evidence type="ECO:0000313" key="9">
    <source>
        <dbReference type="WBParaSite" id="GPUH_0001558801-mRNA-1"/>
    </source>
</evidence>
<dbReference type="GO" id="GO:0005576">
    <property type="term" value="C:extracellular region"/>
    <property type="evidence" value="ECO:0007669"/>
    <property type="project" value="InterPro"/>
</dbReference>
<evidence type="ECO:0000256" key="3">
    <source>
        <dbReference type="ARBA" id="ARBA00022737"/>
    </source>
</evidence>
<gene>
    <name evidence="7" type="ORF">GPUH_LOCUS15567</name>
</gene>
<dbReference type="GO" id="GO:0008061">
    <property type="term" value="F:chitin binding"/>
    <property type="evidence" value="ECO:0007669"/>
    <property type="project" value="UniProtKB-KW"/>
</dbReference>
<dbReference type="PANTHER" id="PTHR23301">
    <property type="entry name" value="CHITIN BINDING PERITROPHIN-A"/>
    <property type="match status" value="1"/>
</dbReference>
<dbReference type="AlphaFoldDB" id="A0A183E3M6"/>
<feature type="domain" description="Chitin-binding type-2" evidence="6">
    <location>
        <begin position="4"/>
        <end position="60"/>
    </location>
</feature>
<dbReference type="WBParaSite" id="GPUH_0001558801-mRNA-1">
    <property type="protein sequence ID" value="GPUH_0001558801-mRNA-1"/>
    <property type="gene ID" value="GPUH_0001558801"/>
</dbReference>
<dbReference type="SMART" id="SM00494">
    <property type="entry name" value="ChtBD2"/>
    <property type="match status" value="2"/>
</dbReference>
<dbReference type="OrthoDB" id="5914859at2759"/>
<dbReference type="InterPro" id="IPR002557">
    <property type="entry name" value="Chitin-bd_dom"/>
</dbReference>
<evidence type="ECO:0000256" key="4">
    <source>
        <dbReference type="ARBA" id="ARBA00023157"/>
    </source>
</evidence>
<dbReference type="PROSITE" id="PS50940">
    <property type="entry name" value="CHIT_BIND_II"/>
    <property type="match status" value="2"/>
</dbReference>
<name>A0A183E3M6_9BILA</name>
<proteinExistence type="predicted"/>
<keyword evidence="1" id="KW-0147">Chitin-binding</keyword>
<dbReference type="InterPro" id="IPR036508">
    <property type="entry name" value="Chitin-bd_dom_sf"/>
</dbReference>
<protein>
    <submittedName>
        <fullName evidence="9">Chitin-binding type-2 domain-containing protein</fullName>
    </submittedName>
</protein>
<keyword evidence="3" id="KW-0677">Repeat</keyword>
<evidence type="ECO:0000259" key="6">
    <source>
        <dbReference type="PROSITE" id="PS50940"/>
    </source>
</evidence>
<dbReference type="Pfam" id="PF01607">
    <property type="entry name" value="CBM_14"/>
    <property type="match status" value="2"/>
</dbReference>
<accession>A0A183E3M6</accession>
<dbReference type="PANTHER" id="PTHR23301:SF0">
    <property type="entry name" value="CHITIN-BINDING TYPE-2 DOMAIN-CONTAINING PROTEIN-RELATED"/>
    <property type="match status" value="1"/>
</dbReference>
<reference evidence="7 8" key="2">
    <citation type="submission" date="2018-11" db="EMBL/GenBank/DDBJ databases">
        <authorList>
            <consortium name="Pathogen Informatics"/>
        </authorList>
    </citation>
    <scope>NUCLEOTIDE SEQUENCE [LARGE SCALE GENOMIC DNA]</scope>
</reference>
<keyword evidence="4" id="KW-1015">Disulfide bond</keyword>
<keyword evidence="5" id="KW-0325">Glycoprotein</keyword>
<dbReference type="Gene3D" id="2.170.140.10">
    <property type="entry name" value="Chitin binding domain"/>
    <property type="match status" value="2"/>
</dbReference>
<evidence type="ECO:0000256" key="5">
    <source>
        <dbReference type="ARBA" id="ARBA00023180"/>
    </source>
</evidence>
<evidence type="ECO:0000313" key="7">
    <source>
        <dbReference type="EMBL" id="VDN26245.1"/>
    </source>
</evidence>
<evidence type="ECO:0000256" key="1">
    <source>
        <dbReference type="ARBA" id="ARBA00022669"/>
    </source>
</evidence>
<dbReference type="EMBL" id="UYRT01082626">
    <property type="protein sequence ID" value="VDN26245.1"/>
    <property type="molecule type" value="Genomic_DNA"/>
</dbReference>
<evidence type="ECO:0000313" key="8">
    <source>
        <dbReference type="Proteomes" id="UP000271098"/>
    </source>
</evidence>
<organism evidence="9">
    <name type="scientific">Gongylonema pulchrum</name>
    <dbReference type="NCBI Taxonomy" id="637853"/>
    <lineage>
        <taxon>Eukaryota</taxon>
        <taxon>Metazoa</taxon>
        <taxon>Ecdysozoa</taxon>
        <taxon>Nematoda</taxon>
        <taxon>Chromadorea</taxon>
        <taxon>Rhabditida</taxon>
        <taxon>Spirurina</taxon>
        <taxon>Spiruromorpha</taxon>
        <taxon>Spiruroidea</taxon>
        <taxon>Gongylonematidae</taxon>
        <taxon>Gongylonema</taxon>
    </lineage>
</organism>
<dbReference type="Proteomes" id="UP000271098">
    <property type="component" value="Unassembled WGS sequence"/>
</dbReference>